<evidence type="ECO:0000313" key="9">
    <source>
        <dbReference type="EMBL" id="EXI65017.1"/>
    </source>
</evidence>
<dbReference type="Pfam" id="PF02586">
    <property type="entry name" value="SRAP"/>
    <property type="match status" value="1"/>
</dbReference>
<dbReference type="Gene3D" id="3.90.1680.10">
    <property type="entry name" value="SOS response associated peptidase-like"/>
    <property type="match status" value="1"/>
</dbReference>
<dbReference type="AlphaFoldDB" id="A0A011NKB6"/>
<dbReference type="GO" id="GO:0106300">
    <property type="term" value="P:protein-DNA covalent cross-linking repair"/>
    <property type="evidence" value="ECO:0007669"/>
    <property type="project" value="InterPro"/>
</dbReference>
<accession>A0A011NKB6</accession>
<keyword evidence="3" id="KW-0227">DNA damage</keyword>
<dbReference type="STRING" id="1454001.AW08_03559"/>
<keyword evidence="10" id="KW-1185">Reference proteome</keyword>
<dbReference type="EC" id="3.4.-.-" evidence="8"/>
<organism evidence="9 10">
    <name type="scientific">Candidatus Accumulibacter adjunctus</name>
    <dbReference type="NCBI Taxonomy" id="1454001"/>
    <lineage>
        <taxon>Bacteria</taxon>
        <taxon>Pseudomonadati</taxon>
        <taxon>Pseudomonadota</taxon>
        <taxon>Betaproteobacteria</taxon>
        <taxon>Candidatus Accumulibacter</taxon>
    </lineage>
</organism>
<evidence type="ECO:0000256" key="5">
    <source>
        <dbReference type="ARBA" id="ARBA00023124"/>
    </source>
</evidence>
<evidence type="ECO:0000256" key="6">
    <source>
        <dbReference type="ARBA" id="ARBA00023125"/>
    </source>
</evidence>
<dbReference type="GO" id="GO:0008233">
    <property type="term" value="F:peptidase activity"/>
    <property type="evidence" value="ECO:0007669"/>
    <property type="project" value="UniProtKB-KW"/>
</dbReference>
<dbReference type="PATRIC" id="fig|1454001.3.peg.3593"/>
<name>A0A011NKB6_9PROT</name>
<dbReference type="GO" id="GO:0003697">
    <property type="term" value="F:single-stranded DNA binding"/>
    <property type="evidence" value="ECO:0007669"/>
    <property type="project" value="InterPro"/>
</dbReference>
<dbReference type="SUPFAM" id="SSF143081">
    <property type="entry name" value="BB1717-like"/>
    <property type="match status" value="1"/>
</dbReference>
<keyword evidence="4 8" id="KW-0378">Hydrolase</keyword>
<proteinExistence type="inferred from homology"/>
<comment type="caution">
    <text evidence="9">The sequence shown here is derived from an EMBL/GenBank/DDBJ whole genome shotgun (WGS) entry which is preliminary data.</text>
</comment>
<evidence type="ECO:0000256" key="2">
    <source>
        <dbReference type="ARBA" id="ARBA00022670"/>
    </source>
</evidence>
<keyword evidence="2 8" id="KW-0645">Protease</keyword>
<evidence type="ECO:0000256" key="3">
    <source>
        <dbReference type="ARBA" id="ARBA00022763"/>
    </source>
</evidence>
<dbReference type="Proteomes" id="UP000020218">
    <property type="component" value="Unassembled WGS sequence"/>
</dbReference>
<protein>
    <recommendedName>
        <fullName evidence="8">Abasic site processing protein</fullName>
        <ecNumber evidence="8">3.4.-.-</ecNumber>
    </recommendedName>
</protein>
<dbReference type="InterPro" id="IPR036590">
    <property type="entry name" value="SRAP-like"/>
</dbReference>
<dbReference type="EMBL" id="JFAX01000030">
    <property type="protein sequence ID" value="EXI65017.1"/>
    <property type="molecule type" value="Genomic_DNA"/>
</dbReference>
<dbReference type="PANTHER" id="PTHR13604">
    <property type="entry name" value="DC12-RELATED"/>
    <property type="match status" value="1"/>
</dbReference>
<dbReference type="PANTHER" id="PTHR13604:SF0">
    <property type="entry name" value="ABASIC SITE PROCESSING PROTEIN HMCES"/>
    <property type="match status" value="1"/>
</dbReference>
<dbReference type="InterPro" id="IPR003738">
    <property type="entry name" value="SRAP"/>
</dbReference>
<sequence>MCGRYALHGPSSRIREQFDLNGEFDFGPRYNIAPTMKVLVVHPGERGERAASIYRWGLIPSWAKDVSIGAKLINARGETVAEKPAFRAAFRRWRCIVPASGFYEWRAVQEAGRTIKQPYFIRPREKGDLFGFAGLTERWVSPEGEEVRTCCIITTDANELMMPIHNRMPVILGFDDYGAWLASDNIEVVSLRALLRPAAADGMIAYKVCRAVNSSRGDSSTFVEAV</sequence>
<evidence type="ECO:0000256" key="8">
    <source>
        <dbReference type="RuleBase" id="RU364100"/>
    </source>
</evidence>
<dbReference type="GO" id="GO:0016829">
    <property type="term" value="F:lyase activity"/>
    <property type="evidence" value="ECO:0007669"/>
    <property type="project" value="UniProtKB-KW"/>
</dbReference>
<evidence type="ECO:0000256" key="7">
    <source>
        <dbReference type="ARBA" id="ARBA00023239"/>
    </source>
</evidence>
<evidence type="ECO:0000256" key="4">
    <source>
        <dbReference type="ARBA" id="ARBA00022801"/>
    </source>
</evidence>
<reference evidence="9" key="1">
    <citation type="submission" date="2014-02" db="EMBL/GenBank/DDBJ databases">
        <title>Expanding our view of genomic diversity in Candidatus Accumulibacter clades.</title>
        <authorList>
            <person name="Skennerton C.T."/>
            <person name="Barr J.J."/>
            <person name="Slater F.R."/>
            <person name="Bond P.L."/>
            <person name="Tyson G.W."/>
        </authorList>
    </citation>
    <scope>NUCLEOTIDE SEQUENCE [LARGE SCALE GENOMIC DNA]</scope>
</reference>
<comment type="similarity">
    <text evidence="1 8">Belongs to the SOS response-associated peptidase family.</text>
</comment>
<keyword evidence="5" id="KW-0190">Covalent protein-DNA linkage</keyword>
<gene>
    <name evidence="9" type="ORF">AW08_03559</name>
</gene>
<evidence type="ECO:0000256" key="1">
    <source>
        <dbReference type="ARBA" id="ARBA00008136"/>
    </source>
</evidence>
<evidence type="ECO:0000313" key="10">
    <source>
        <dbReference type="Proteomes" id="UP000020218"/>
    </source>
</evidence>
<keyword evidence="7" id="KW-0456">Lyase</keyword>
<dbReference type="GO" id="GO:0006508">
    <property type="term" value="P:proteolysis"/>
    <property type="evidence" value="ECO:0007669"/>
    <property type="project" value="UniProtKB-KW"/>
</dbReference>
<keyword evidence="6" id="KW-0238">DNA-binding</keyword>